<feature type="transmembrane region" description="Helical" evidence="8">
    <location>
        <begin position="12"/>
        <end position="32"/>
    </location>
</feature>
<sequence length="371" mass="40969">MIIKERGRRMSIIIASLLAAGVLAFILTPLVRNLAFKLGAVDKPNARRVNKVPMPTMGGLAIFVAFNLVNFFIMRQQYPPQQLWTLFAAELTIIITGIIDDIYELTPKQKLCGITLAALIVYFFSGIRMTTLTLPFLGTINLGWFSLPVTLIWILAITNAVNLIDGLDGLAVGVAIIALITSGITSYLFLNVTGTYVAIMMFTLVGSLLGFLPYNFHPAKIYLGDTGALFIGFMISVFSLYGLKNATFITIVIPVIILGVPITDTVYAILRRVLNKKPISQADKHHLHHRLMEIGLSHTQTVLVIYGISLIFSCIALLYPFSNLLGSILLTIATLFGLELFVESIGLVGTQRRPLINWIGRLFKIKNKKDK</sequence>
<evidence type="ECO:0000256" key="3">
    <source>
        <dbReference type="ARBA" id="ARBA00022679"/>
    </source>
</evidence>
<feature type="binding site" evidence="7">
    <location>
        <position position="162"/>
    </location>
    <ligand>
        <name>Mg(2+)</name>
        <dbReference type="ChEBI" id="CHEBI:18420"/>
    </ligand>
</feature>
<dbReference type="GO" id="GO:0005886">
    <property type="term" value="C:plasma membrane"/>
    <property type="evidence" value="ECO:0007669"/>
    <property type="project" value="UniProtKB-SubCell"/>
</dbReference>
<feature type="transmembrane region" description="Helical" evidence="8">
    <location>
        <begin position="136"/>
        <end position="157"/>
    </location>
</feature>
<feature type="transmembrane region" description="Helical" evidence="8">
    <location>
        <begin position="248"/>
        <end position="270"/>
    </location>
</feature>
<feature type="transmembrane region" description="Helical" evidence="8">
    <location>
        <begin position="196"/>
        <end position="214"/>
    </location>
</feature>
<evidence type="ECO:0000256" key="1">
    <source>
        <dbReference type="ARBA" id="ARBA00004651"/>
    </source>
</evidence>
<dbReference type="PROSITE" id="PS01348">
    <property type="entry name" value="MRAY_2"/>
    <property type="match status" value="1"/>
</dbReference>
<feature type="binding site" evidence="7">
    <location>
        <position position="225"/>
    </location>
    <ligand>
        <name>Mg(2+)</name>
        <dbReference type="ChEBI" id="CHEBI:18420"/>
    </ligand>
</feature>
<dbReference type="GO" id="GO:0071555">
    <property type="term" value="P:cell wall organization"/>
    <property type="evidence" value="ECO:0007669"/>
    <property type="project" value="TreeGrafter"/>
</dbReference>
<feature type="transmembrane region" description="Helical" evidence="8">
    <location>
        <begin position="169"/>
        <end position="190"/>
    </location>
</feature>
<protein>
    <submittedName>
        <fullName evidence="9">Undecaprenyl-phosphate alpha-N-acetylglucosaminephosphotransferase</fullName>
    </submittedName>
</protein>
<dbReference type="InterPro" id="IPR000715">
    <property type="entry name" value="Glycosyl_transferase_4"/>
</dbReference>
<dbReference type="InterPro" id="IPR018480">
    <property type="entry name" value="PNAcMuramoyl-5peptid_Trfase_CS"/>
</dbReference>
<evidence type="ECO:0000256" key="4">
    <source>
        <dbReference type="ARBA" id="ARBA00022692"/>
    </source>
</evidence>
<dbReference type="EMBL" id="AZGB01000015">
    <property type="protein sequence ID" value="KRM06580.1"/>
    <property type="molecule type" value="Genomic_DNA"/>
</dbReference>
<feature type="transmembrane region" description="Helical" evidence="8">
    <location>
        <begin position="291"/>
        <end position="318"/>
    </location>
</feature>
<dbReference type="GO" id="GO:0016780">
    <property type="term" value="F:phosphotransferase activity, for other substituted phosphate groups"/>
    <property type="evidence" value="ECO:0007669"/>
    <property type="project" value="InterPro"/>
</dbReference>
<gene>
    <name evidence="9" type="ORF">FC89_GL000731</name>
</gene>
<keyword evidence="6 8" id="KW-0472">Membrane</keyword>
<reference evidence="9 10" key="1">
    <citation type="journal article" date="2015" name="Genome Announc.">
        <title>Expanding the biotechnology potential of lactobacilli through comparative genomics of 213 strains and associated genera.</title>
        <authorList>
            <person name="Sun Z."/>
            <person name="Harris H.M."/>
            <person name="McCann A."/>
            <person name="Guo C."/>
            <person name="Argimon S."/>
            <person name="Zhang W."/>
            <person name="Yang X."/>
            <person name="Jeffery I.B."/>
            <person name="Cooney J.C."/>
            <person name="Kagawa T.F."/>
            <person name="Liu W."/>
            <person name="Song Y."/>
            <person name="Salvetti E."/>
            <person name="Wrobel A."/>
            <person name="Rasinkangas P."/>
            <person name="Parkhill J."/>
            <person name="Rea M.C."/>
            <person name="O'Sullivan O."/>
            <person name="Ritari J."/>
            <person name="Douillard F.P."/>
            <person name="Paul Ross R."/>
            <person name="Yang R."/>
            <person name="Briner A.E."/>
            <person name="Felis G.E."/>
            <person name="de Vos W.M."/>
            <person name="Barrangou R."/>
            <person name="Klaenhammer T.R."/>
            <person name="Caufield P.W."/>
            <person name="Cui Y."/>
            <person name="Zhang H."/>
            <person name="O'Toole P.W."/>
        </authorList>
    </citation>
    <scope>NUCLEOTIDE SEQUENCE [LARGE SCALE GENOMIC DNA]</scope>
    <source>
        <strain evidence="9 10">DSM 18630</strain>
    </source>
</reference>
<comment type="cofactor">
    <cofactor evidence="7">
        <name>Mg(2+)</name>
        <dbReference type="ChEBI" id="CHEBI:18420"/>
    </cofactor>
</comment>
<dbReference type="PANTHER" id="PTHR22926:SF3">
    <property type="entry name" value="UNDECAPRENYL-PHOSPHATE ALPHA-N-ACETYLGLUCOSAMINYL 1-PHOSPHATE TRANSFERASE"/>
    <property type="match status" value="1"/>
</dbReference>
<dbReference type="AlphaFoldDB" id="A0A0R1VT71"/>
<dbReference type="GO" id="GO:0044038">
    <property type="term" value="P:cell wall macromolecule biosynthetic process"/>
    <property type="evidence" value="ECO:0007669"/>
    <property type="project" value="TreeGrafter"/>
</dbReference>
<evidence type="ECO:0000313" key="9">
    <source>
        <dbReference type="EMBL" id="KRM06580.1"/>
    </source>
</evidence>
<evidence type="ECO:0000256" key="5">
    <source>
        <dbReference type="ARBA" id="ARBA00022989"/>
    </source>
</evidence>
<organism evidence="9 10">
    <name type="scientific">Liquorilactobacillus ghanensis DSM 18630</name>
    <dbReference type="NCBI Taxonomy" id="1423750"/>
    <lineage>
        <taxon>Bacteria</taxon>
        <taxon>Bacillati</taxon>
        <taxon>Bacillota</taxon>
        <taxon>Bacilli</taxon>
        <taxon>Lactobacillales</taxon>
        <taxon>Lactobacillaceae</taxon>
        <taxon>Liquorilactobacillus</taxon>
    </lineage>
</organism>
<evidence type="ECO:0000256" key="2">
    <source>
        <dbReference type="ARBA" id="ARBA00022475"/>
    </source>
</evidence>
<keyword evidence="7" id="KW-0460">Magnesium</keyword>
<keyword evidence="3 9" id="KW-0808">Transferase</keyword>
<keyword evidence="10" id="KW-1185">Reference proteome</keyword>
<feature type="transmembrane region" description="Helical" evidence="8">
    <location>
        <begin position="52"/>
        <end position="73"/>
    </location>
</feature>
<keyword evidence="5 8" id="KW-1133">Transmembrane helix</keyword>
<dbReference type="STRING" id="1423750.FC89_GL000731"/>
<dbReference type="PANTHER" id="PTHR22926">
    <property type="entry name" value="PHOSPHO-N-ACETYLMURAMOYL-PENTAPEPTIDE-TRANSFERASE"/>
    <property type="match status" value="1"/>
</dbReference>
<accession>A0A0R1VT71</accession>
<keyword evidence="4 8" id="KW-0812">Transmembrane</keyword>
<keyword evidence="2" id="KW-1003">Cell membrane</keyword>
<evidence type="ECO:0000256" key="8">
    <source>
        <dbReference type="SAM" id="Phobius"/>
    </source>
</evidence>
<dbReference type="PATRIC" id="fig|1423750.3.peg.751"/>
<evidence type="ECO:0000256" key="7">
    <source>
        <dbReference type="PIRSR" id="PIRSR600715-1"/>
    </source>
</evidence>
<comment type="subcellular location">
    <subcellularLocation>
        <location evidence="1">Cell membrane</location>
        <topology evidence="1">Multi-pass membrane protein</topology>
    </subcellularLocation>
</comment>
<dbReference type="Proteomes" id="UP000051451">
    <property type="component" value="Unassembled WGS sequence"/>
</dbReference>
<dbReference type="CDD" id="cd06853">
    <property type="entry name" value="GT_WecA_like"/>
    <property type="match status" value="1"/>
</dbReference>
<dbReference type="GO" id="GO:0046872">
    <property type="term" value="F:metal ion binding"/>
    <property type="evidence" value="ECO:0007669"/>
    <property type="project" value="UniProtKB-KW"/>
</dbReference>
<keyword evidence="7" id="KW-0479">Metal-binding</keyword>
<dbReference type="GO" id="GO:0009103">
    <property type="term" value="P:lipopolysaccharide biosynthetic process"/>
    <property type="evidence" value="ECO:0007669"/>
    <property type="project" value="TreeGrafter"/>
</dbReference>
<comment type="caution">
    <text evidence="9">The sequence shown here is derived from an EMBL/GenBank/DDBJ whole genome shotgun (WGS) entry which is preliminary data.</text>
</comment>
<evidence type="ECO:0000313" key="10">
    <source>
        <dbReference type="Proteomes" id="UP000051451"/>
    </source>
</evidence>
<dbReference type="Pfam" id="PF00953">
    <property type="entry name" value="Glycos_transf_4"/>
    <property type="match status" value="1"/>
</dbReference>
<feature type="transmembrane region" description="Helical" evidence="8">
    <location>
        <begin position="324"/>
        <end position="342"/>
    </location>
</feature>
<name>A0A0R1VT71_9LACO</name>
<feature type="transmembrane region" description="Helical" evidence="8">
    <location>
        <begin position="221"/>
        <end position="242"/>
    </location>
</feature>
<proteinExistence type="predicted"/>
<evidence type="ECO:0000256" key="6">
    <source>
        <dbReference type="ARBA" id="ARBA00023136"/>
    </source>
</evidence>
<feature type="transmembrane region" description="Helical" evidence="8">
    <location>
        <begin position="111"/>
        <end position="130"/>
    </location>
</feature>